<dbReference type="Proteomes" id="UP000198418">
    <property type="component" value="Unassembled WGS sequence"/>
</dbReference>
<comment type="similarity">
    <text evidence="5">Belongs to the truncated hemoglobin family. Group II subfamily.</text>
</comment>
<evidence type="ECO:0000256" key="2">
    <source>
        <dbReference type="ARBA" id="ARBA00022617"/>
    </source>
</evidence>
<name>A0A212RPA1_RHOAC</name>
<dbReference type="Gene3D" id="1.10.490.10">
    <property type="entry name" value="Globins"/>
    <property type="match status" value="1"/>
</dbReference>
<dbReference type="GO" id="GO:0019825">
    <property type="term" value="F:oxygen binding"/>
    <property type="evidence" value="ECO:0007669"/>
    <property type="project" value="InterPro"/>
</dbReference>
<proteinExistence type="inferred from homology"/>
<dbReference type="GO" id="GO:0005344">
    <property type="term" value="F:oxygen carrier activity"/>
    <property type="evidence" value="ECO:0007669"/>
    <property type="project" value="InterPro"/>
</dbReference>
<dbReference type="PANTHER" id="PTHR47366">
    <property type="entry name" value="TWO-ON-TWO HEMOGLOBIN-3"/>
    <property type="match status" value="1"/>
</dbReference>
<dbReference type="RefSeq" id="WP_088521072.1">
    <property type="nucleotide sequence ID" value="NZ_FYDG01000006.1"/>
</dbReference>
<evidence type="ECO:0000256" key="5">
    <source>
        <dbReference type="ARBA" id="ARBA00034496"/>
    </source>
</evidence>
<dbReference type="InterPro" id="IPR012292">
    <property type="entry name" value="Globin/Proto"/>
</dbReference>
<protein>
    <submittedName>
        <fullName evidence="6">Hemoglobin</fullName>
    </submittedName>
</protein>
<sequence>MSEGVYQRIGGAATIDRVVESFYAAMETLPQAKTIRAMHADNLDGVKKVLKKYLSEWTGGPALYSPERGAPRMRQRHMGFSIDNAARDAWMACMDAALDAHIADLQARAELRAAMKKLADWMRNAE</sequence>
<dbReference type="InterPro" id="IPR044203">
    <property type="entry name" value="GlbO/GLB3-like"/>
</dbReference>
<organism evidence="6 7">
    <name type="scientific">Rhodoblastus acidophilus</name>
    <name type="common">Rhodopseudomonas acidophila</name>
    <dbReference type="NCBI Taxonomy" id="1074"/>
    <lineage>
        <taxon>Bacteria</taxon>
        <taxon>Pseudomonadati</taxon>
        <taxon>Pseudomonadota</taxon>
        <taxon>Alphaproteobacteria</taxon>
        <taxon>Hyphomicrobiales</taxon>
        <taxon>Rhodoblastaceae</taxon>
        <taxon>Rhodoblastus</taxon>
    </lineage>
</organism>
<dbReference type="EMBL" id="FYDG01000006">
    <property type="protein sequence ID" value="SNB74359.1"/>
    <property type="molecule type" value="Genomic_DNA"/>
</dbReference>
<evidence type="ECO:0000313" key="7">
    <source>
        <dbReference type="Proteomes" id="UP000198418"/>
    </source>
</evidence>
<dbReference type="SUPFAM" id="SSF46458">
    <property type="entry name" value="Globin-like"/>
    <property type="match status" value="1"/>
</dbReference>
<dbReference type="InterPro" id="IPR009050">
    <property type="entry name" value="Globin-like_sf"/>
</dbReference>
<dbReference type="OrthoDB" id="9790913at2"/>
<evidence type="ECO:0000256" key="1">
    <source>
        <dbReference type="ARBA" id="ARBA00022448"/>
    </source>
</evidence>
<dbReference type="CDD" id="cd14773">
    <property type="entry name" value="TrHb2_PhHbO-like_O"/>
    <property type="match status" value="1"/>
</dbReference>
<keyword evidence="1" id="KW-0813">Transport</keyword>
<dbReference type="PANTHER" id="PTHR47366:SF1">
    <property type="entry name" value="TWO-ON-TWO HEMOGLOBIN-3"/>
    <property type="match status" value="1"/>
</dbReference>
<keyword evidence="3" id="KW-0479">Metal-binding</keyword>
<dbReference type="Pfam" id="PF01152">
    <property type="entry name" value="Bac_globin"/>
    <property type="match status" value="1"/>
</dbReference>
<evidence type="ECO:0000256" key="3">
    <source>
        <dbReference type="ARBA" id="ARBA00022723"/>
    </source>
</evidence>
<evidence type="ECO:0000256" key="4">
    <source>
        <dbReference type="ARBA" id="ARBA00023004"/>
    </source>
</evidence>
<accession>A0A212RPA1</accession>
<dbReference type="AlphaFoldDB" id="A0A212RPA1"/>
<dbReference type="GO" id="GO:0020037">
    <property type="term" value="F:heme binding"/>
    <property type="evidence" value="ECO:0007669"/>
    <property type="project" value="InterPro"/>
</dbReference>
<reference evidence="7" key="1">
    <citation type="submission" date="2017-06" db="EMBL/GenBank/DDBJ databases">
        <authorList>
            <person name="Varghese N."/>
            <person name="Submissions S."/>
        </authorList>
    </citation>
    <scope>NUCLEOTIDE SEQUENCE [LARGE SCALE GENOMIC DNA]</scope>
    <source>
        <strain evidence="7">DSM 137</strain>
    </source>
</reference>
<keyword evidence="4" id="KW-0408">Iron</keyword>
<dbReference type="InterPro" id="IPR001486">
    <property type="entry name" value="Hemoglobin_trunc"/>
</dbReference>
<dbReference type="GO" id="GO:0046872">
    <property type="term" value="F:metal ion binding"/>
    <property type="evidence" value="ECO:0007669"/>
    <property type="project" value="UniProtKB-KW"/>
</dbReference>
<keyword evidence="2" id="KW-0349">Heme</keyword>
<keyword evidence="7" id="KW-1185">Reference proteome</keyword>
<gene>
    <name evidence="6" type="ORF">SAMN06265338_10651</name>
</gene>
<evidence type="ECO:0000313" key="6">
    <source>
        <dbReference type="EMBL" id="SNB74359.1"/>
    </source>
</evidence>